<gene>
    <name evidence="3" type="ORF">AB5J54_40990</name>
</gene>
<dbReference type="Gene3D" id="3.40.190.10">
    <property type="entry name" value="Periplasmic binding protein-like II"/>
    <property type="match status" value="2"/>
</dbReference>
<feature type="signal peptide" evidence="1">
    <location>
        <begin position="1"/>
        <end position="23"/>
    </location>
</feature>
<dbReference type="RefSeq" id="WP_369149122.1">
    <property type="nucleotide sequence ID" value="NZ_CP163444.1"/>
</dbReference>
<dbReference type="InterPro" id="IPR015168">
    <property type="entry name" value="SsuA/THI5"/>
</dbReference>
<organism evidence="3">
    <name type="scientific">Streptomyces sp. R44</name>
    <dbReference type="NCBI Taxonomy" id="3238633"/>
    <lineage>
        <taxon>Bacteria</taxon>
        <taxon>Bacillati</taxon>
        <taxon>Actinomycetota</taxon>
        <taxon>Actinomycetes</taxon>
        <taxon>Kitasatosporales</taxon>
        <taxon>Streptomycetaceae</taxon>
        <taxon>Streptomyces</taxon>
    </lineage>
</organism>
<dbReference type="PANTHER" id="PTHR31528">
    <property type="entry name" value="4-AMINO-5-HYDROXYMETHYL-2-METHYLPYRIMIDINE PHOSPHATE SYNTHASE THI11-RELATED"/>
    <property type="match status" value="1"/>
</dbReference>
<evidence type="ECO:0000256" key="1">
    <source>
        <dbReference type="SAM" id="SignalP"/>
    </source>
</evidence>
<dbReference type="AlphaFoldDB" id="A0AB39T7D4"/>
<evidence type="ECO:0000313" key="3">
    <source>
        <dbReference type="EMBL" id="XDQ76500.1"/>
    </source>
</evidence>
<dbReference type="GO" id="GO:0009228">
    <property type="term" value="P:thiamine biosynthetic process"/>
    <property type="evidence" value="ECO:0007669"/>
    <property type="project" value="InterPro"/>
</dbReference>
<sequence>MHHRPLIPAMAAISLLAVTTACSADTDAGASTTAKDGTTTVTLALDWTPNTNHTGIYVAQAKGWFKAAGIDLKIVPYGATAPETLVAAHKADFGISYQEGVTTARAAGQDITSVYAVTQKTNVTVAVRADRADIGSPKDLDGATYAGFGAPYEKPLLQEVVRNAGGKGDFKQVTLSTSAYAALYAGKADFAMPMPTWEGLEAELSGKPLKNFQLSEYGFPAIYSTLVASSDQYLKKNPETAKKFLAALDKGYRYAVDRPDEAADLLISANKSILTNTELVKKSERLLAKEYYKGADGAIGTQSAERWQAFADFEYKAGLLVDANGKKQTKTPDASEFFTNAYLPVAK</sequence>
<dbReference type="SUPFAM" id="SSF53850">
    <property type="entry name" value="Periplasmic binding protein-like II"/>
    <property type="match status" value="1"/>
</dbReference>
<reference evidence="3" key="1">
    <citation type="submission" date="2024-07" db="EMBL/GenBank/DDBJ databases">
        <authorList>
            <person name="Yu S.T."/>
        </authorList>
    </citation>
    <scope>NUCLEOTIDE SEQUENCE</scope>
    <source>
        <strain evidence="3">R44</strain>
    </source>
</reference>
<dbReference type="PANTHER" id="PTHR31528:SF3">
    <property type="entry name" value="THIAMINE BIOSYNTHESIS PROTEIN HI_0357-RELATED"/>
    <property type="match status" value="1"/>
</dbReference>
<accession>A0AB39T7D4</accession>
<dbReference type="Pfam" id="PF09084">
    <property type="entry name" value="NMT1"/>
    <property type="match status" value="1"/>
</dbReference>
<dbReference type="InterPro" id="IPR027939">
    <property type="entry name" value="NMT1/THI5"/>
</dbReference>
<evidence type="ECO:0000259" key="2">
    <source>
        <dbReference type="Pfam" id="PF09084"/>
    </source>
</evidence>
<dbReference type="PROSITE" id="PS51257">
    <property type="entry name" value="PROKAR_LIPOPROTEIN"/>
    <property type="match status" value="1"/>
</dbReference>
<dbReference type="EMBL" id="CP163444">
    <property type="protein sequence ID" value="XDQ76500.1"/>
    <property type="molecule type" value="Genomic_DNA"/>
</dbReference>
<feature type="domain" description="SsuA/THI5-like" evidence="2">
    <location>
        <begin position="50"/>
        <end position="262"/>
    </location>
</feature>
<feature type="chain" id="PRO_5044262153" evidence="1">
    <location>
        <begin position="24"/>
        <end position="347"/>
    </location>
</feature>
<proteinExistence type="predicted"/>
<name>A0AB39T7D4_9ACTN</name>
<keyword evidence="1" id="KW-0732">Signal</keyword>
<protein>
    <submittedName>
        <fullName evidence="3">ABC transporter substrate-binding protein</fullName>
    </submittedName>
</protein>